<gene>
    <name evidence="5" type="ORF">C1880_08725</name>
</gene>
<feature type="transmembrane region" description="Helical" evidence="2">
    <location>
        <begin position="101"/>
        <end position="124"/>
    </location>
</feature>
<evidence type="ECO:0000256" key="2">
    <source>
        <dbReference type="SAM" id="Phobius"/>
    </source>
</evidence>
<accession>A0A369L7C9</accession>
<evidence type="ECO:0000313" key="6">
    <source>
        <dbReference type="Proteomes" id="UP000253792"/>
    </source>
</evidence>
<dbReference type="InterPro" id="IPR026870">
    <property type="entry name" value="Zinc_ribbon_dom"/>
</dbReference>
<dbReference type="OrthoDB" id="3185912at2"/>
<evidence type="ECO:0000259" key="3">
    <source>
        <dbReference type="Pfam" id="PF13240"/>
    </source>
</evidence>
<name>A0A369L7C9_9ACTN</name>
<evidence type="ECO:0000313" key="5">
    <source>
        <dbReference type="EMBL" id="RDB54627.1"/>
    </source>
</evidence>
<dbReference type="EMBL" id="PPTP01000008">
    <property type="protein sequence ID" value="RDB54627.1"/>
    <property type="molecule type" value="Genomic_DNA"/>
</dbReference>
<dbReference type="Pfam" id="PF19789">
    <property type="entry name" value="DUF6273"/>
    <property type="match status" value="1"/>
</dbReference>
<feature type="compositionally biased region" description="Polar residues" evidence="1">
    <location>
        <begin position="64"/>
        <end position="77"/>
    </location>
</feature>
<dbReference type="STRING" id="1034345.GCA_000236865_01927"/>
<keyword evidence="2" id="KW-0472">Membrane</keyword>
<dbReference type="InterPro" id="IPR046240">
    <property type="entry name" value="DUF6273"/>
</dbReference>
<dbReference type="Pfam" id="PF13240">
    <property type="entry name" value="Zn_Ribbon_1"/>
    <property type="match status" value="1"/>
</dbReference>
<evidence type="ECO:0000256" key="1">
    <source>
        <dbReference type="SAM" id="MobiDB-lite"/>
    </source>
</evidence>
<feature type="region of interest" description="Disordered" evidence="1">
    <location>
        <begin position="134"/>
        <end position="160"/>
    </location>
</feature>
<dbReference type="Proteomes" id="UP000253792">
    <property type="component" value="Unassembled WGS sequence"/>
</dbReference>
<keyword evidence="2" id="KW-1133">Transmembrane helix</keyword>
<dbReference type="AlphaFoldDB" id="A0A369L7C9"/>
<reference evidence="5 6" key="1">
    <citation type="journal article" date="2018" name="Elife">
        <title>Discovery and characterization of a prevalent human gut bacterial enzyme sufficient for the inactivation of a family of plant toxins.</title>
        <authorList>
            <person name="Koppel N."/>
            <person name="Bisanz J.E."/>
            <person name="Pandelia M.E."/>
            <person name="Turnbaugh P.J."/>
            <person name="Balskus E.P."/>
        </authorList>
    </citation>
    <scope>NUCLEOTIDE SEQUENCE [LARGE SCALE GENOMIC DNA]</scope>
    <source>
        <strain evidence="6">anaerobia AP69FAA</strain>
    </source>
</reference>
<evidence type="ECO:0000259" key="4">
    <source>
        <dbReference type="Pfam" id="PF19789"/>
    </source>
</evidence>
<protein>
    <submittedName>
        <fullName evidence="5">Uncharacterized protein</fullName>
    </submittedName>
</protein>
<sequence>MEPSCCCRGRCCLVVSGRGCAMFCSNCGKPIEDDARFCEFCGTPVLDEGPASYADDVSGRQAGDTVSAQASPSQDVGANQGFRSAMAQGAASRSKGISPQVATVAAVCAVLIIAVAVFAIPRIIEAAGGSSSETASRQQADQQAHQQSDGAQGSATENAVSQQVQVKSGISEYSWADLSNIAAEIERTAKNRDDAVRMAASYNLVKPDGSFTGETKTLQTSMGNADVFIVDVFKDKGSSGRSVAFTFMTSGIFAEHPMNPTDSNSGGWKSSGMRAWLNGEVLQSFPDEMRSGVMAVSKLSNNAGKTTSPASVTETQDSVWLFSWVECLGPIAWNARSNQSYIDTVDNKEGSQYAWFKQQGVAGEQGHASLDRSVAGSSNPGVWWMRSSAPNVATSFGDMGPEVDNGGYASTAEGVVFGFCL</sequence>
<comment type="caution">
    <text evidence="5">The sequence shown here is derived from an EMBL/GenBank/DDBJ whole genome shotgun (WGS) entry which is preliminary data.</text>
</comment>
<keyword evidence="2" id="KW-0812">Transmembrane</keyword>
<proteinExistence type="predicted"/>
<feature type="domain" description="DUF6273" evidence="4">
    <location>
        <begin position="247"/>
        <end position="393"/>
    </location>
</feature>
<keyword evidence="6" id="KW-1185">Reference proteome</keyword>
<feature type="compositionally biased region" description="Low complexity" evidence="1">
    <location>
        <begin position="134"/>
        <end position="155"/>
    </location>
</feature>
<feature type="region of interest" description="Disordered" evidence="1">
    <location>
        <begin position="54"/>
        <end position="78"/>
    </location>
</feature>
<feature type="domain" description="Zinc-ribbon" evidence="3">
    <location>
        <begin position="23"/>
        <end position="45"/>
    </location>
</feature>
<organism evidence="5 6">
    <name type="scientific">Senegalimassilia anaerobia</name>
    <dbReference type="NCBI Taxonomy" id="1473216"/>
    <lineage>
        <taxon>Bacteria</taxon>
        <taxon>Bacillati</taxon>
        <taxon>Actinomycetota</taxon>
        <taxon>Coriobacteriia</taxon>
        <taxon>Coriobacteriales</taxon>
        <taxon>Coriobacteriaceae</taxon>
        <taxon>Senegalimassilia</taxon>
    </lineage>
</organism>